<proteinExistence type="predicted"/>
<organism evidence="1">
    <name type="scientific">Oryza sativa subsp. indica</name>
    <name type="common">Rice</name>
    <dbReference type="NCBI Taxonomy" id="39946"/>
    <lineage>
        <taxon>Eukaryota</taxon>
        <taxon>Viridiplantae</taxon>
        <taxon>Streptophyta</taxon>
        <taxon>Embryophyta</taxon>
        <taxon>Tracheophyta</taxon>
        <taxon>Spermatophyta</taxon>
        <taxon>Magnoliopsida</taxon>
        <taxon>Liliopsida</taxon>
        <taxon>Poales</taxon>
        <taxon>Poaceae</taxon>
        <taxon>BOP clade</taxon>
        <taxon>Oryzoideae</taxon>
        <taxon>Oryzeae</taxon>
        <taxon>Oryzinae</taxon>
        <taxon>Oryza</taxon>
        <taxon>Oryza sativa</taxon>
    </lineage>
</organism>
<dbReference type="AlphaFoldDB" id="C5NNR7"/>
<evidence type="ECO:0000313" key="1">
    <source>
        <dbReference type="EMBL" id="BAH80006.1"/>
    </source>
</evidence>
<gene>
    <name evidence="1" type="primary">OsPupK17-1</name>
</gene>
<sequence length="34" mass="3525">MTVAAASGGGGRNHLEGFGFDRLRLQGVLMVYGS</sequence>
<accession>C5NNR7</accession>
<reference evidence="1" key="1">
    <citation type="journal article" date="2009" name="Plant Biotechnol. J.">
        <title>Comparative sequence analyses of the major quantitative trait locus phosphorus uptake 1 (Pup1) reveal a complex genetic structure.</title>
        <authorList>
            <person name="Heuer S."/>
            <person name="Lu X."/>
            <person name="Chin J.H."/>
            <person name="Pariasca-Tanaka J."/>
            <person name="Kanamori H."/>
            <person name="Matsumoto T."/>
            <person name="De Leon T."/>
            <person name="Ulat V.J."/>
            <person name="Ismail A.M."/>
            <person name="Yano M."/>
            <person name="Wissuwa M."/>
        </authorList>
    </citation>
    <scope>NUCLEOTIDE SEQUENCE</scope>
</reference>
<dbReference type="EMBL" id="AB458444">
    <property type="protein sequence ID" value="BAH80006.1"/>
    <property type="molecule type" value="Genomic_DNA"/>
</dbReference>
<name>C5NNR7_ORYSI</name>
<reference evidence="1" key="3">
    <citation type="journal article" date="2012" name="Nature">
        <title>The protein kinase Pstol1 from traditional rice confers tolerance of phosphorus deficiency.</title>
        <authorList>
            <person name="Gamuyao R."/>
            <person name="Chin J.H."/>
            <person name="Pariasca-Tanaka J."/>
            <person name="Pesaresi P."/>
            <person name="Catausan S."/>
            <person name="Dalid C."/>
            <person name="Slamet-Loedin I."/>
            <person name="Tecson-Mendoza E.M."/>
            <person name="Wissuwa M."/>
            <person name="Heuer S."/>
        </authorList>
    </citation>
    <scope>NUCLEOTIDE SEQUENCE</scope>
</reference>
<protein>
    <submittedName>
        <fullName evidence="1">Uncharacterized protein</fullName>
    </submittedName>
</protein>
<reference evidence="1" key="2">
    <citation type="journal article" date="2011" name="Plant Physiol.">
        <title>Developing rice with high yield under phosphorus deficiency: Pup1 sequence to application.</title>
        <authorList>
            <person name="Chin J.H."/>
            <person name="Gamuyao R."/>
            <person name="Dalid C."/>
            <person name="Bustamam M."/>
            <person name="Prasetiyono J."/>
            <person name="Moeljopawiro S."/>
            <person name="Wissuwa M."/>
            <person name="Heuer S."/>
        </authorList>
    </citation>
    <scope>NUCLEOTIDE SEQUENCE</scope>
</reference>